<dbReference type="InterPro" id="IPR041095">
    <property type="entry name" value="EFG_II"/>
</dbReference>
<evidence type="ECO:0000256" key="2">
    <source>
        <dbReference type="ARBA" id="ARBA00022768"/>
    </source>
</evidence>
<proteinExistence type="predicted"/>
<dbReference type="GO" id="GO:0003746">
    <property type="term" value="F:translation elongation factor activity"/>
    <property type="evidence" value="ECO:0007669"/>
    <property type="project" value="UniProtKB-KW"/>
</dbReference>
<dbReference type="InterPro" id="IPR009022">
    <property type="entry name" value="EFG_III"/>
</dbReference>
<keyword evidence="4" id="KW-0342">GTP-binding</keyword>
<dbReference type="InterPro" id="IPR035647">
    <property type="entry name" value="EFG_III/V"/>
</dbReference>
<keyword evidence="1" id="KW-0547">Nucleotide-binding</keyword>
<evidence type="ECO:0000313" key="7">
    <source>
        <dbReference type="Proteomes" id="UP000265566"/>
    </source>
</evidence>
<dbReference type="AlphaFoldDB" id="A0A396ICJ1"/>
<gene>
    <name evidence="6" type="ORF">MtrunA17_Chr4g0056581</name>
</gene>
<dbReference type="FunFam" id="3.30.70.870:FF:000001">
    <property type="entry name" value="Elongation factor G"/>
    <property type="match status" value="1"/>
</dbReference>
<dbReference type="GO" id="GO:0005525">
    <property type="term" value="F:GTP binding"/>
    <property type="evidence" value="ECO:0007669"/>
    <property type="project" value="UniProtKB-KW"/>
</dbReference>
<dbReference type="SUPFAM" id="SSF54980">
    <property type="entry name" value="EF-G C-terminal domain-like"/>
    <property type="match status" value="1"/>
</dbReference>
<evidence type="ECO:0000259" key="5">
    <source>
        <dbReference type="Pfam" id="PF14492"/>
    </source>
</evidence>
<keyword evidence="2 6" id="KW-0251">Elongation factor</keyword>
<evidence type="ECO:0000256" key="4">
    <source>
        <dbReference type="ARBA" id="ARBA00023134"/>
    </source>
</evidence>
<name>A0A396ICJ1_MEDTR</name>
<dbReference type="Gramene" id="rna25961">
    <property type="protein sequence ID" value="RHN63279.1"/>
    <property type="gene ID" value="gene25961"/>
</dbReference>
<dbReference type="PANTHER" id="PTHR43261:SF1">
    <property type="entry name" value="RIBOSOME-RELEASING FACTOR 2, MITOCHONDRIAL"/>
    <property type="match status" value="1"/>
</dbReference>
<sequence length="159" mass="18223">MDIVTLVGLKDTIAGETLCDPKGPFVLDQMDFPVHVIKIAIEPKTKADMEKMEAGLIKLAEEDPSFRVSQDKEDRTIIQGTGELHLETIVDRLKREFKVEANVGAPQANYRESISEVTEVRYVFNKPYILNPWTQVVDTNLRIKSKKKHFQKNSLYWGF</sequence>
<dbReference type="PANTHER" id="PTHR43261">
    <property type="entry name" value="TRANSLATION ELONGATION FACTOR G-RELATED"/>
    <property type="match status" value="1"/>
</dbReference>
<evidence type="ECO:0000256" key="3">
    <source>
        <dbReference type="ARBA" id="ARBA00022917"/>
    </source>
</evidence>
<dbReference type="Gene3D" id="3.30.70.870">
    <property type="entry name" value="Elongation Factor G (Translational Gtpase), domain 3"/>
    <property type="match status" value="1"/>
</dbReference>
<evidence type="ECO:0000313" key="6">
    <source>
        <dbReference type="EMBL" id="RHN63279.1"/>
    </source>
</evidence>
<dbReference type="Pfam" id="PF14492">
    <property type="entry name" value="EFG_III"/>
    <property type="match status" value="1"/>
</dbReference>
<evidence type="ECO:0000256" key="1">
    <source>
        <dbReference type="ARBA" id="ARBA00022741"/>
    </source>
</evidence>
<protein>
    <submittedName>
        <fullName evidence="6">Putative elongation factor G, III-V domain-containing protein</fullName>
    </submittedName>
</protein>
<feature type="domain" description="Elongation Factor G" evidence="5">
    <location>
        <begin position="32"/>
        <end position="104"/>
    </location>
</feature>
<comment type="caution">
    <text evidence="6">The sequence shown here is derived from an EMBL/GenBank/DDBJ whole genome shotgun (WGS) entry which is preliminary data.</text>
</comment>
<keyword evidence="3" id="KW-0648">Protein biosynthesis</keyword>
<dbReference type="CDD" id="cd16262">
    <property type="entry name" value="EFG_III"/>
    <property type="match status" value="1"/>
</dbReference>
<organism evidence="6 7">
    <name type="scientific">Medicago truncatula</name>
    <name type="common">Barrel medic</name>
    <name type="synonym">Medicago tribuloides</name>
    <dbReference type="NCBI Taxonomy" id="3880"/>
    <lineage>
        <taxon>Eukaryota</taxon>
        <taxon>Viridiplantae</taxon>
        <taxon>Streptophyta</taxon>
        <taxon>Embryophyta</taxon>
        <taxon>Tracheophyta</taxon>
        <taxon>Spermatophyta</taxon>
        <taxon>Magnoliopsida</taxon>
        <taxon>eudicotyledons</taxon>
        <taxon>Gunneridae</taxon>
        <taxon>Pentapetalae</taxon>
        <taxon>rosids</taxon>
        <taxon>fabids</taxon>
        <taxon>Fabales</taxon>
        <taxon>Fabaceae</taxon>
        <taxon>Papilionoideae</taxon>
        <taxon>50 kb inversion clade</taxon>
        <taxon>NPAAA clade</taxon>
        <taxon>Hologalegina</taxon>
        <taxon>IRL clade</taxon>
        <taxon>Trifolieae</taxon>
        <taxon>Medicago</taxon>
    </lineage>
</organism>
<dbReference type="Gene3D" id="2.40.30.10">
    <property type="entry name" value="Translation factors"/>
    <property type="match status" value="1"/>
</dbReference>
<reference evidence="7" key="1">
    <citation type="journal article" date="2018" name="Nat. Plants">
        <title>Whole-genome landscape of Medicago truncatula symbiotic genes.</title>
        <authorList>
            <person name="Pecrix Y."/>
            <person name="Staton S.E."/>
            <person name="Sallet E."/>
            <person name="Lelandais-Briere C."/>
            <person name="Moreau S."/>
            <person name="Carrere S."/>
            <person name="Blein T."/>
            <person name="Jardinaud M.F."/>
            <person name="Latrasse D."/>
            <person name="Zouine M."/>
            <person name="Zahm M."/>
            <person name="Kreplak J."/>
            <person name="Mayjonade B."/>
            <person name="Satge C."/>
            <person name="Perez M."/>
            <person name="Cauet S."/>
            <person name="Marande W."/>
            <person name="Chantry-Darmon C."/>
            <person name="Lopez-Roques C."/>
            <person name="Bouchez O."/>
            <person name="Berard A."/>
            <person name="Debelle F."/>
            <person name="Munos S."/>
            <person name="Bendahmane A."/>
            <person name="Berges H."/>
            <person name="Niebel A."/>
            <person name="Buitink J."/>
            <person name="Frugier F."/>
            <person name="Benhamed M."/>
            <person name="Crespi M."/>
            <person name="Gouzy J."/>
            <person name="Gamas P."/>
        </authorList>
    </citation>
    <scope>NUCLEOTIDE SEQUENCE [LARGE SCALE GENOMIC DNA]</scope>
    <source>
        <strain evidence="7">cv. Jemalong A17</strain>
    </source>
</reference>
<dbReference type="Proteomes" id="UP000265566">
    <property type="component" value="Chromosome 4"/>
</dbReference>
<dbReference type="EMBL" id="PSQE01000004">
    <property type="protein sequence ID" value="RHN63279.1"/>
    <property type="molecule type" value="Genomic_DNA"/>
</dbReference>
<accession>A0A396ICJ1</accession>